<evidence type="ECO:0000313" key="3">
    <source>
        <dbReference type="Proteomes" id="UP000321323"/>
    </source>
</evidence>
<evidence type="ECO:0000256" key="1">
    <source>
        <dbReference type="SAM" id="Phobius"/>
    </source>
</evidence>
<keyword evidence="1" id="KW-0812">Transmembrane</keyword>
<dbReference type="Proteomes" id="UP000321323">
    <property type="component" value="Chromosome"/>
</dbReference>
<evidence type="ECO:0000313" key="2">
    <source>
        <dbReference type="EMBL" id="WUR15678.1"/>
    </source>
</evidence>
<dbReference type="EMBL" id="CP136508">
    <property type="protein sequence ID" value="WUR15678.1"/>
    <property type="molecule type" value="Genomic_DNA"/>
</dbReference>
<feature type="transmembrane region" description="Helical" evidence="1">
    <location>
        <begin position="70"/>
        <end position="92"/>
    </location>
</feature>
<proteinExistence type="predicted"/>
<organism evidence="2 3">
    <name type="scientific">[Empedobacter] haloabium</name>
    <dbReference type="NCBI Taxonomy" id="592317"/>
    <lineage>
        <taxon>Bacteria</taxon>
        <taxon>Pseudomonadati</taxon>
        <taxon>Pseudomonadota</taxon>
        <taxon>Betaproteobacteria</taxon>
        <taxon>Burkholderiales</taxon>
        <taxon>Oxalobacteraceae</taxon>
        <taxon>Telluria group</taxon>
        <taxon>Telluria group incertae sedis</taxon>
    </lineage>
</organism>
<keyword evidence="3" id="KW-1185">Reference proteome</keyword>
<sequence>MTDLSREEHDAKLQTIEARMDGRVAAIQASIDGFMGRMEERWARADERMTRIETSLSETTSYVRTLKHTIITTAIGTVLAIVFGVAAFNATVLSNMLASFESGKNTAAAQAEVRRQTEATDALLKQLQQQLDATRAKQPNDQK</sequence>
<protein>
    <submittedName>
        <fullName evidence="2">Uncharacterized protein</fullName>
    </submittedName>
</protein>
<gene>
    <name evidence="2" type="ORF">E7V67_011415</name>
</gene>
<reference evidence="2 3" key="1">
    <citation type="journal article" date="2019" name="Int. J. Syst. Evol. Microbiol.">
        <title>The Draft Whole-Genome Sequence of the Antibiotic Producer Empedobacter haloabium ATCC 31962 Provides Indications for Its Taxonomic Reclassification.</title>
        <authorList>
            <person name="Miess H."/>
            <person name="Arlt P."/>
            <person name="Apel A.K."/>
            <person name="Weber T."/>
            <person name="Nieselt K."/>
            <person name="Hanssen F."/>
            <person name="Czemmel S."/>
            <person name="Nahnsen S."/>
            <person name="Gross H."/>
        </authorList>
    </citation>
    <scope>NUCLEOTIDE SEQUENCE [LARGE SCALE GENOMIC DNA]</scope>
    <source>
        <strain evidence="2 3">ATCC 31962</strain>
    </source>
</reference>
<keyword evidence="1" id="KW-0472">Membrane</keyword>
<keyword evidence="1" id="KW-1133">Transmembrane helix</keyword>
<name>A0ABZ1UU73_9BURK</name>
<accession>A0ABZ1UU73</accession>